<evidence type="ECO:0000256" key="2">
    <source>
        <dbReference type="ARBA" id="ARBA00022729"/>
    </source>
</evidence>
<keyword evidence="2" id="KW-0732">Signal</keyword>
<dbReference type="GO" id="GO:0003723">
    <property type="term" value="F:RNA binding"/>
    <property type="evidence" value="ECO:0007669"/>
    <property type="project" value="InterPro"/>
</dbReference>
<protein>
    <submittedName>
        <fullName evidence="5">Uncharacterized protein</fullName>
    </submittedName>
</protein>
<dbReference type="EMBL" id="JAJFAZ020000004">
    <property type="protein sequence ID" value="KAI5331794.1"/>
    <property type="molecule type" value="Genomic_DNA"/>
</dbReference>
<accession>A0AAD4Z434</accession>
<dbReference type="GO" id="GO:0016020">
    <property type="term" value="C:membrane"/>
    <property type="evidence" value="ECO:0007669"/>
    <property type="project" value="TreeGrafter"/>
</dbReference>
<organism evidence="5 6">
    <name type="scientific">Prunus dulcis</name>
    <name type="common">Almond</name>
    <name type="synonym">Amygdalus dulcis</name>
    <dbReference type="NCBI Taxonomy" id="3755"/>
    <lineage>
        <taxon>Eukaryota</taxon>
        <taxon>Viridiplantae</taxon>
        <taxon>Streptophyta</taxon>
        <taxon>Embryophyta</taxon>
        <taxon>Tracheophyta</taxon>
        <taxon>Spermatophyta</taxon>
        <taxon>Magnoliopsida</taxon>
        <taxon>eudicotyledons</taxon>
        <taxon>Gunneridae</taxon>
        <taxon>Pentapetalae</taxon>
        <taxon>rosids</taxon>
        <taxon>fabids</taxon>
        <taxon>Rosales</taxon>
        <taxon>Rosaceae</taxon>
        <taxon>Amygdaloideae</taxon>
        <taxon>Amygdaleae</taxon>
        <taxon>Prunus</taxon>
    </lineage>
</organism>
<comment type="caution">
    <text evidence="5">The sequence shown here is derived from an EMBL/GenBank/DDBJ whole genome shotgun (WGS) entry which is preliminary data.</text>
</comment>
<dbReference type="Gene3D" id="3.90.730.10">
    <property type="entry name" value="Ribonuclease T2-like"/>
    <property type="match status" value="1"/>
</dbReference>
<dbReference type="InterPro" id="IPR001568">
    <property type="entry name" value="RNase_T2-like"/>
</dbReference>
<dbReference type="PANTHER" id="PTHR48055">
    <property type="entry name" value="LEUCINE-RICH REPEAT RECEPTOR PROTEIN KINASE EMS1"/>
    <property type="match status" value="1"/>
</dbReference>
<gene>
    <name evidence="5" type="ORF">L3X38_021920</name>
</gene>
<evidence type="ECO:0000256" key="1">
    <source>
        <dbReference type="ARBA" id="ARBA00007469"/>
    </source>
</evidence>
<evidence type="ECO:0000256" key="3">
    <source>
        <dbReference type="ARBA" id="ARBA00023180"/>
    </source>
</evidence>
<dbReference type="InterPro" id="IPR036430">
    <property type="entry name" value="RNase_T2-like_sf"/>
</dbReference>
<evidence type="ECO:0000313" key="5">
    <source>
        <dbReference type="EMBL" id="KAI5331794.1"/>
    </source>
</evidence>
<sequence>MAAAAAAGKYGNYYDFEFYTLLMTWPNTYCMRMKDLARRNCYEPVAHKFIINGLWPIYNDFNARPKCGSASNAQREFDGEQFKIAETTCVVKMKEYWPNPTVKDLTESKFFWERQWKEHEYGREGIVSTRGDVYSFGIVFMEIFTKRKPTDEMFVGEISLKQWIVNSLLSDAMIDEVVDANLLRTEEDDDDDFVSKRDCLSSIMRLALKCSA</sequence>
<dbReference type="InterPro" id="IPR011009">
    <property type="entry name" value="Kinase-like_dom_sf"/>
</dbReference>
<reference evidence="5 6" key="1">
    <citation type="journal article" date="2022" name="G3 (Bethesda)">
        <title>Whole-genome sequence and methylome profiling of the almond [Prunus dulcis (Mill.) D.A. Webb] cultivar 'Nonpareil'.</title>
        <authorList>
            <person name="D'Amico-Willman K.M."/>
            <person name="Ouma W.Z."/>
            <person name="Meulia T."/>
            <person name="Sideli G.M."/>
            <person name="Gradziel T.M."/>
            <person name="Fresnedo-Ramirez J."/>
        </authorList>
    </citation>
    <scope>NUCLEOTIDE SEQUENCE [LARGE SCALE GENOMIC DNA]</scope>
    <source>
        <strain evidence="5">Clone GOH B32 T37-40</strain>
    </source>
</reference>
<name>A0AAD4Z434_PRUDU</name>
<dbReference type="SUPFAM" id="SSF55895">
    <property type="entry name" value="Ribonuclease Rh-like"/>
    <property type="match status" value="1"/>
</dbReference>
<evidence type="ECO:0000313" key="6">
    <source>
        <dbReference type="Proteomes" id="UP001054821"/>
    </source>
</evidence>
<proteinExistence type="inferred from homology"/>
<dbReference type="GO" id="GO:0033897">
    <property type="term" value="F:ribonuclease T2 activity"/>
    <property type="evidence" value="ECO:0007669"/>
    <property type="project" value="InterPro"/>
</dbReference>
<keyword evidence="6" id="KW-1185">Reference proteome</keyword>
<keyword evidence="3" id="KW-0325">Glycoprotein</keyword>
<dbReference type="PANTHER" id="PTHR48055:SF57">
    <property type="entry name" value="PROTEIN KINASE DOMAIN-CONTAINING PROTEIN"/>
    <property type="match status" value="1"/>
</dbReference>
<evidence type="ECO:0000256" key="4">
    <source>
        <dbReference type="RuleBase" id="RU004328"/>
    </source>
</evidence>
<dbReference type="InterPro" id="IPR051564">
    <property type="entry name" value="LRR_receptor-like_kinase"/>
</dbReference>
<dbReference type="AlphaFoldDB" id="A0AAD4Z434"/>
<dbReference type="Proteomes" id="UP001054821">
    <property type="component" value="Chromosome 4"/>
</dbReference>
<dbReference type="Pfam" id="PF00445">
    <property type="entry name" value="Ribonuclease_T2"/>
    <property type="match status" value="1"/>
</dbReference>
<comment type="similarity">
    <text evidence="1 4">Belongs to the RNase T2 family.</text>
</comment>
<dbReference type="SUPFAM" id="SSF56112">
    <property type="entry name" value="Protein kinase-like (PK-like)"/>
    <property type="match status" value="1"/>
</dbReference>